<dbReference type="SUPFAM" id="SSF53474">
    <property type="entry name" value="alpha/beta-Hydrolases"/>
    <property type="match status" value="1"/>
</dbReference>
<dbReference type="InterPro" id="IPR029058">
    <property type="entry name" value="AB_hydrolase_fold"/>
</dbReference>
<dbReference type="EMBL" id="JARPUR010000001">
    <property type="protein sequence ID" value="KAK4887659.1"/>
    <property type="molecule type" value="Genomic_DNA"/>
</dbReference>
<dbReference type="Gene3D" id="3.40.50.1820">
    <property type="entry name" value="alpha/beta hydrolase"/>
    <property type="match status" value="1"/>
</dbReference>
<evidence type="ECO:0000256" key="1">
    <source>
        <dbReference type="ARBA" id="ARBA00008645"/>
    </source>
</evidence>
<dbReference type="InterPro" id="IPR000073">
    <property type="entry name" value="AB_hydrolase_1"/>
</dbReference>
<evidence type="ECO:0000313" key="5">
    <source>
        <dbReference type="Proteomes" id="UP001353858"/>
    </source>
</evidence>
<dbReference type="Pfam" id="PF00561">
    <property type="entry name" value="Abhydrolase_1"/>
    <property type="match status" value="1"/>
</dbReference>
<keyword evidence="2" id="KW-0378">Hydrolase</keyword>
<comment type="similarity">
    <text evidence="1">Belongs to the AB hydrolase superfamily.</text>
</comment>
<keyword evidence="5" id="KW-1185">Reference proteome</keyword>
<dbReference type="AlphaFoldDB" id="A0AAN7Q6S1"/>
<dbReference type="PANTHER" id="PTHR43798:SF14">
    <property type="entry name" value="SERINE HYDROLASE-LIKE PROTEIN DDB_G0286239"/>
    <property type="match status" value="1"/>
</dbReference>
<proteinExistence type="inferred from homology"/>
<gene>
    <name evidence="4" type="ORF">RN001_003930</name>
</gene>
<evidence type="ECO:0000256" key="2">
    <source>
        <dbReference type="ARBA" id="ARBA00022801"/>
    </source>
</evidence>
<comment type="caution">
    <text evidence="4">The sequence shown here is derived from an EMBL/GenBank/DDBJ whole genome shotgun (WGS) entry which is preliminary data.</text>
</comment>
<evidence type="ECO:0000313" key="4">
    <source>
        <dbReference type="EMBL" id="KAK4887659.1"/>
    </source>
</evidence>
<dbReference type="PANTHER" id="PTHR43798">
    <property type="entry name" value="MONOACYLGLYCEROL LIPASE"/>
    <property type="match status" value="1"/>
</dbReference>
<evidence type="ECO:0000259" key="3">
    <source>
        <dbReference type="Pfam" id="PF00561"/>
    </source>
</evidence>
<accession>A0AAN7Q6S1</accession>
<dbReference type="Proteomes" id="UP001353858">
    <property type="component" value="Unassembled WGS sequence"/>
</dbReference>
<dbReference type="GO" id="GO:0016787">
    <property type="term" value="F:hydrolase activity"/>
    <property type="evidence" value="ECO:0007669"/>
    <property type="project" value="UniProtKB-KW"/>
</dbReference>
<sequence length="300" mass="34194">MTCARKFKEFDIPMPWGRIAAKAWGDRTNTPVLVVHGLGDNAGTFDQLIPHLPTSFYYITIDLPSHGKSSYLPLHTFISGTDYLISFKIIIDYLKLEKYVLLGHSYGAQLLTIFSQLYPEKVIKLILLDSYYFFPHDTKYFGKVLRGCIETILNVGKRKDKAFGYDEAVGKIAKARAFGTRIDETSARALAQRGLKLVDSNKYTFSADPRLKAVVNPFFDFENMCKTLNQYPFTFPCLFLYTEETNRMYDKFNIPIISKLENMQNCKVIKVSGSHDVHTMNPNAVASIISKFLIEETSKL</sequence>
<feature type="domain" description="AB hydrolase-1" evidence="3">
    <location>
        <begin position="31"/>
        <end position="136"/>
    </location>
</feature>
<reference evidence="5" key="1">
    <citation type="submission" date="2023-01" db="EMBL/GenBank/DDBJ databases">
        <title>Key to firefly adult light organ development and bioluminescence: homeobox transcription factors regulate luciferase expression and transportation to peroxisome.</title>
        <authorList>
            <person name="Fu X."/>
        </authorList>
    </citation>
    <scope>NUCLEOTIDE SEQUENCE [LARGE SCALE GENOMIC DNA]</scope>
</reference>
<organism evidence="4 5">
    <name type="scientific">Aquatica leii</name>
    <dbReference type="NCBI Taxonomy" id="1421715"/>
    <lineage>
        <taxon>Eukaryota</taxon>
        <taxon>Metazoa</taxon>
        <taxon>Ecdysozoa</taxon>
        <taxon>Arthropoda</taxon>
        <taxon>Hexapoda</taxon>
        <taxon>Insecta</taxon>
        <taxon>Pterygota</taxon>
        <taxon>Neoptera</taxon>
        <taxon>Endopterygota</taxon>
        <taxon>Coleoptera</taxon>
        <taxon>Polyphaga</taxon>
        <taxon>Elateriformia</taxon>
        <taxon>Elateroidea</taxon>
        <taxon>Lampyridae</taxon>
        <taxon>Luciolinae</taxon>
        <taxon>Aquatica</taxon>
    </lineage>
</organism>
<dbReference type="InterPro" id="IPR050266">
    <property type="entry name" value="AB_hydrolase_sf"/>
</dbReference>
<protein>
    <recommendedName>
        <fullName evidence="3">AB hydrolase-1 domain-containing protein</fullName>
    </recommendedName>
</protein>
<name>A0AAN7Q6S1_9COLE</name>
<dbReference type="GO" id="GO:0016020">
    <property type="term" value="C:membrane"/>
    <property type="evidence" value="ECO:0007669"/>
    <property type="project" value="TreeGrafter"/>
</dbReference>